<dbReference type="Pfam" id="PF10646">
    <property type="entry name" value="Germane"/>
    <property type="match status" value="1"/>
</dbReference>
<evidence type="ECO:0000256" key="1">
    <source>
        <dbReference type="SAM" id="SignalP"/>
    </source>
</evidence>
<dbReference type="SMART" id="SM00909">
    <property type="entry name" value="Germane"/>
    <property type="match status" value="1"/>
</dbReference>
<keyword evidence="4" id="KW-1185">Reference proteome</keyword>
<organism evidence="3 4">
    <name type="scientific">Microlunatus capsulatus</name>
    <dbReference type="NCBI Taxonomy" id="99117"/>
    <lineage>
        <taxon>Bacteria</taxon>
        <taxon>Bacillati</taxon>
        <taxon>Actinomycetota</taxon>
        <taxon>Actinomycetes</taxon>
        <taxon>Propionibacteriales</taxon>
        <taxon>Propionibacteriaceae</taxon>
        <taxon>Microlunatus</taxon>
    </lineage>
</organism>
<protein>
    <recommendedName>
        <fullName evidence="2">GerMN domain-containing protein</fullName>
    </recommendedName>
</protein>
<name>A0ABS4Z4S5_9ACTN</name>
<sequence>MSTRRGPAALLLVLLLAALTGCVSIPTSGPVDKVEGQQPTCQSCVNVEVAPPYPGDTGREVVEGFLRANANYQSGYAVARQFLTRDAASTWTTDQGVVIYSVKPNKRPDVEGSVRLQGQRVGSLDKRNTFKAAKLPLDYTFELVREGGEWRISNPLPGLLVRDSSFERLYRSYNLYYPGGTGALVPEPIYLPDLRAPGNIASALVQALLAGPSDWLSPAVQTAVPSGTKLSVDSVTIVNGVAQVPLSDEVQRTTDPERASLAAQLVYTLQQVTGVKKVLLQVGGQPFRVPQSDSTDLAVPLESISSELNPVPFVPSEQLYAVRGPKSVLQKVTVNTDVPAMDPFPGPLGEGRYSISSLAATVTNTEVAVVTDEDTVLRRTAVTGGRLTTVLDGVTSLLRPQFTRAGELFAVGVQNGQQRMWVTNPDGETRAISASDVFSHGRVVAFRISPDGARMALIMKSAGKTQLATARVVRSPKLVVDGWRLLETDSPLTDAAVIDARDLAWTSATELVVLGADRADGSYGQTAVSVDASTVQTQLKTSDWEAVELAVLLRTQTAITLVLARDGAAYRDEGNRWLEILDDTQAIAYPG</sequence>
<proteinExistence type="predicted"/>
<dbReference type="EMBL" id="JAGIOB010000001">
    <property type="protein sequence ID" value="MBP2415800.1"/>
    <property type="molecule type" value="Genomic_DNA"/>
</dbReference>
<feature type="signal peptide" evidence="1">
    <location>
        <begin position="1"/>
        <end position="25"/>
    </location>
</feature>
<dbReference type="Pfam" id="PF25976">
    <property type="entry name" value="LpqB_N"/>
    <property type="match status" value="1"/>
</dbReference>
<reference evidence="3 4" key="1">
    <citation type="submission" date="2021-03" db="EMBL/GenBank/DDBJ databases">
        <title>Sequencing the genomes of 1000 actinobacteria strains.</title>
        <authorList>
            <person name="Klenk H.-P."/>
        </authorList>
    </citation>
    <scope>NUCLEOTIDE SEQUENCE [LARGE SCALE GENOMIC DNA]</scope>
    <source>
        <strain evidence="3 4">DSM 12936</strain>
    </source>
</reference>
<dbReference type="InterPro" id="IPR019606">
    <property type="entry name" value="GerMN"/>
</dbReference>
<gene>
    <name evidence="3" type="ORF">JOF54_000722</name>
</gene>
<feature type="chain" id="PRO_5046582781" description="GerMN domain-containing protein" evidence="1">
    <location>
        <begin position="26"/>
        <end position="591"/>
    </location>
</feature>
<dbReference type="InterPro" id="IPR059026">
    <property type="entry name" value="LpqB_N"/>
</dbReference>
<feature type="domain" description="GerMN" evidence="2">
    <location>
        <begin position="201"/>
        <end position="291"/>
    </location>
</feature>
<dbReference type="InterPro" id="IPR018910">
    <property type="entry name" value="LpqB_C"/>
</dbReference>
<keyword evidence="1" id="KW-0732">Signal</keyword>
<dbReference type="SUPFAM" id="SSF82171">
    <property type="entry name" value="DPP6 N-terminal domain-like"/>
    <property type="match status" value="1"/>
</dbReference>
<dbReference type="PROSITE" id="PS51257">
    <property type="entry name" value="PROKAR_LIPOPROTEIN"/>
    <property type="match status" value="1"/>
</dbReference>
<dbReference type="RefSeq" id="WP_210053062.1">
    <property type="nucleotide sequence ID" value="NZ_BAAAMH010000023.1"/>
</dbReference>
<comment type="caution">
    <text evidence="3">The sequence shown here is derived from an EMBL/GenBank/DDBJ whole genome shotgun (WGS) entry which is preliminary data.</text>
</comment>
<evidence type="ECO:0000313" key="4">
    <source>
        <dbReference type="Proteomes" id="UP000758168"/>
    </source>
</evidence>
<evidence type="ECO:0000313" key="3">
    <source>
        <dbReference type="EMBL" id="MBP2415800.1"/>
    </source>
</evidence>
<accession>A0ABS4Z4S5</accession>
<dbReference type="Proteomes" id="UP000758168">
    <property type="component" value="Unassembled WGS sequence"/>
</dbReference>
<dbReference type="Pfam" id="PF10647">
    <property type="entry name" value="Gmad1"/>
    <property type="match status" value="1"/>
</dbReference>
<evidence type="ECO:0000259" key="2">
    <source>
        <dbReference type="SMART" id="SM00909"/>
    </source>
</evidence>